<dbReference type="PANTHER" id="PTHR48075:SF5">
    <property type="entry name" value="3-HYDROXYBUTYRYL-COA DEHYDROGENASE"/>
    <property type="match status" value="1"/>
</dbReference>
<dbReference type="SUPFAM" id="SSF51735">
    <property type="entry name" value="NAD(P)-binding Rossmann-fold domains"/>
    <property type="match status" value="1"/>
</dbReference>
<dbReference type="EMBL" id="BAAAPC010000001">
    <property type="protein sequence ID" value="GAA1981480.1"/>
    <property type="molecule type" value="Genomic_DNA"/>
</dbReference>
<feature type="domain" description="3-hydroxyacyl-CoA dehydrogenase NAD binding" evidence="6">
    <location>
        <begin position="35"/>
        <end position="210"/>
    </location>
</feature>
<dbReference type="InterPro" id="IPR006180">
    <property type="entry name" value="3-OHacyl-CoA_DH_CS"/>
</dbReference>
<organism evidence="7 8">
    <name type="scientific">Nocardiopsis rhodophaea</name>
    <dbReference type="NCBI Taxonomy" id="280238"/>
    <lineage>
        <taxon>Bacteria</taxon>
        <taxon>Bacillati</taxon>
        <taxon>Actinomycetota</taxon>
        <taxon>Actinomycetes</taxon>
        <taxon>Streptosporangiales</taxon>
        <taxon>Nocardiopsidaceae</taxon>
        <taxon>Nocardiopsis</taxon>
    </lineage>
</organism>
<evidence type="ECO:0000259" key="6">
    <source>
        <dbReference type="Pfam" id="PF02737"/>
    </source>
</evidence>
<evidence type="ECO:0000313" key="8">
    <source>
        <dbReference type="Proteomes" id="UP001501585"/>
    </source>
</evidence>
<dbReference type="InterPro" id="IPR013328">
    <property type="entry name" value="6PGD_dom2"/>
</dbReference>
<dbReference type="Gene3D" id="1.10.1040.10">
    <property type="entry name" value="N-(1-d-carboxylethyl)-l-norvaline Dehydrogenase, domain 2"/>
    <property type="match status" value="1"/>
</dbReference>
<dbReference type="InterPro" id="IPR006108">
    <property type="entry name" value="3HC_DH_C"/>
</dbReference>
<dbReference type="PANTHER" id="PTHR48075">
    <property type="entry name" value="3-HYDROXYACYL-COA DEHYDROGENASE FAMILY PROTEIN"/>
    <property type="match status" value="1"/>
</dbReference>
<keyword evidence="3" id="KW-0560">Oxidoreductase</keyword>
<dbReference type="SUPFAM" id="SSF48179">
    <property type="entry name" value="6-phosphogluconate dehydrogenase C-terminal domain-like"/>
    <property type="match status" value="1"/>
</dbReference>
<evidence type="ECO:0000256" key="3">
    <source>
        <dbReference type="ARBA" id="ARBA00023002"/>
    </source>
</evidence>
<dbReference type="InterPro" id="IPR036291">
    <property type="entry name" value="NAD(P)-bd_dom_sf"/>
</dbReference>
<keyword evidence="8" id="KW-1185">Reference proteome</keyword>
<reference evidence="7 8" key="1">
    <citation type="journal article" date="2019" name="Int. J. Syst. Evol. Microbiol.">
        <title>The Global Catalogue of Microorganisms (GCM) 10K type strain sequencing project: providing services to taxonomists for standard genome sequencing and annotation.</title>
        <authorList>
            <consortium name="The Broad Institute Genomics Platform"/>
            <consortium name="The Broad Institute Genome Sequencing Center for Infectious Disease"/>
            <person name="Wu L."/>
            <person name="Ma J."/>
        </authorList>
    </citation>
    <scope>NUCLEOTIDE SEQUENCE [LARGE SCALE GENOMIC DNA]</scope>
    <source>
        <strain evidence="7 8">JCM 15313</strain>
    </source>
</reference>
<name>A0ABN2S852_9ACTN</name>
<comment type="caution">
    <text evidence="7">The sequence shown here is derived from an EMBL/GenBank/DDBJ whole genome shotgun (WGS) entry which is preliminary data.</text>
</comment>
<comment type="similarity">
    <text evidence="2">Belongs to the 3-hydroxyacyl-CoA dehydrogenase family.</text>
</comment>
<evidence type="ECO:0000259" key="5">
    <source>
        <dbReference type="Pfam" id="PF00725"/>
    </source>
</evidence>
<dbReference type="Proteomes" id="UP001501585">
    <property type="component" value="Unassembled WGS sequence"/>
</dbReference>
<evidence type="ECO:0000313" key="7">
    <source>
        <dbReference type="EMBL" id="GAA1981480.1"/>
    </source>
</evidence>
<protein>
    <submittedName>
        <fullName evidence="7">3-hydroxyacyl-CoA dehydrogenase NAD-binding domain-containing protein</fullName>
    </submittedName>
</protein>
<dbReference type="PROSITE" id="PS00067">
    <property type="entry name" value="3HCDH"/>
    <property type="match status" value="1"/>
</dbReference>
<dbReference type="InterPro" id="IPR008927">
    <property type="entry name" value="6-PGluconate_DH-like_C_sf"/>
</dbReference>
<dbReference type="RefSeq" id="WP_344159643.1">
    <property type="nucleotide sequence ID" value="NZ_BAAAPC010000001.1"/>
</dbReference>
<dbReference type="Pfam" id="PF00725">
    <property type="entry name" value="3HCDH"/>
    <property type="match status" value="1"/>
</dbReference>
<proteinExistence type="inferred from homology"/>
<comment type="pathway">
    <text evidence="1">Lipid metabolism; butanoate metabolism.</text>
</comment>
<gene>
    <name evidence="7" type="ORF">GCM10009799_03210</name>
</gene>
<accession>A0ABN2S852</accession>
<sequence length="342" mass="35753">MPITQNSHRDLPGAGRTASTAPDSGYSAGPRPQRTVAVVGAGTIGLSWAALFAANGLDVVVTDPRADLDQALDDALPALADGLPGSGVEELRGRIRTTHNLAEAVAEADLVQENGPENVAFKRGLFADIARHAPAESVLATSSSGIVASSIAADLSDDAAARMLVAHPFNPPHTVPLVEIVPGERTADDTVATATAFYRSLGKTPVRLRKEIPGFVANRLQSAVLQEAIHLVLEGVVDAAELDTVMKASLGGRYATIGPFESFHLGGGPGGIRHMMEHLGKGLAQGWQGLGRPELDDAAVDTLVNQIEAAYGNGPDAYWTRAALRDRKQLAVNDALHRAEQG</sequence>
<dbReference type="Pfam" id="PF02737">
    <property type="entry name" value="3HCDH_N"/>
    <property type="match status" value="1"/>
</dbReference>
<feature type="domain" description="3-hydroxyacyl-CoA dehydrogenase C-terminal" evidence="5">
    <location>
        <begin position="214"/>
        <end position="282"/>
    </location>
</feature>
<evidence type="ECO:0000256" key="4">
    <source>
        <dbReference type="SAM" id="MobiDB-lite"/>
    </source>
</evidence>
<evidence type="ECO:0000256" key="1">
    <source>
        <dbReference type="ARBA" id="ARBA00005086"/>
    </source>
</evidence>
<dbReference type="Gene3D" id="3.40.50.720">
    <property type="entry name" value="NAD(P)-binding Rossmann-like Domain"/>
    <property type="match status" value="1"/>
</dbReference>
<dbReference type="InterPro" id="IPR006176">
    <property type="entry name" value="3-OHacyl-CoA_DH_NAD-bd"/>
</dbReference>
<feature type="region of interest" description="Disordered" evidence="4">
    <location>
        <begin position="1"/>
        <end position="31"/>
    </location>
</feature>
<evidence type="ECO:0000256" key="2">
    <source>
        <dbReference type="ARBA" id="ARBA00009463"/>
    </source>
</evidence>